<dbReference type="EMBL" id="CM023471">
    <property type="protein sequence ID" value="KAH7967265.1"/>
    <property type="molecule type" value="Genomic_DNA"/>
</dbReference>
<reference evidence="1" key="1">
    <citation type="submission" date="2020-05" db="EMBL/GenBank/DDBJ databases">
        <title>Large-scale comparative analyses of tick genomes elucidate their genetic diversity and vector capacities.</title>
        <authorList>
            <person name="Jia N."/>
            <person name="Wang J."/>
            <person name="Shi W."/>
            <person name="Du L."/>
            <person name="Sun Y."/>
            <person name="Zhan W."/>
            <person name="Jiang J."/>
            <person name="Wang Q."/>
            <person name="Zhang B."/>
            <person name="Ji P."/>
            <person name="Sakyi L.B."/>
            <person name="Cui X."/>
            <person name="Yuan T."/>
            <person name="Jiang B."/>
            <person name="Yang W."/>
            <person name="Lam T.T.-Y."/>
            <person name="Chang Q."/>
            <person name="Ding S."/>
            <person name="Wang X."/>
            <person name="Zhu J."/>
            <person name="Ruan X."/>
            <person name="Zhao L."/>
            <person name="Wei J."/>
            <person name="Que T."/>
            <person name="Du C."/>
            <person name="Cheng J."/>
            <person name="Dai P."/>
            <person name="Han X."/>
            <person name="Huang E."/>
            <person name="Gao Y."/>
            <person name="Liu J."/>
            <person name="Shao H."/>
            <person name="Ye R."/>
            <person name="Li L."/>
            <person name="Wei W."/>
            <person name="Wang X."/>
            <person name="Wang C."/>
            <person name="Yang T."/>
            <person name="Huo Q."/>
            <person name="Li W."/>
            <person name="Guo W."/>
            <person name="Chen H."/>
            <person name="Zhou L."/>
            <person name="Ni X."/>
            <person name="Tian J."/>
            <person name="Zhou Y."/>
            <person name="Sheng Y."/>
            <person name="Liu T."/>
            <person name="Pan Y."/>
            <person name="Xia L."/>
            <person name="Li J."/>
            <person name="Zhao F."/>
            <person name="Cao W."/>
        </authorList>
    </citation>
    <scope>NUCLEOTIDE SEQUENCE</scope>
    <source>
        <strain evidence="1">Dsil-2018</strain>
    </source>
</reference>
<organism evidence="1 2">
    <name type="scientific">Dermacentor silvarum</name>
    <name type="common">Tick</name>
    <dbReference type="NCBI Taxonomy" id="543639"/>
    <lineage>
        <taxon>Eukaryota</taxon>
        <taxon>Metazoa</taxon>
        <taxon>Ecdysozoa</taxon>
        <taxon>Arthropoda</taxon>
        <taxon>Chelicerata</taxon>
        <taxon>Arachnida</taxon>
        <taxon>Acari</taxon>
        <taxon>Parasitiformes</taxon>
        <taxon>Ixodida</taxon>
        <taxon>Ixodoidea</taxon>
        <taxon>Ixodidae</taxon>
        <taxon>Rhipicephalinae</taxon>
        <taxon>Dermacentor</taxon>
    </lineage>
</organism>
<keyword evidence="2" id="KW-1185">Reference proteome</keyword>
<accession>A0ACB8DGU3</accession>
<name>A0ACB8DGU3_DERSI</name>
<protein>
    <submittedName>
        <fullName evidence="1">Uncharacterized protein</fullName>
    </submittedName>
</protein>
<sequence length="381" mass="42426">MYDATLHTLCDSRRKVTRAPPPPLLHRPFPADKPCPTTAESAYCGTGRMVDSSAHFGTVLSDDDVHYSGIGSLLAPLLVASITTREIRLWFSFASLSLSFNLLHSGLSAGRGREGGEAAPTLPTRRHWSVGQNVVALFSFAPATVTLSARIVIAYRRPGEIDVTKPIKHMLAFIEQEANEKVQEIDAKAEEEFNTEKGRLIQDQRILIMDSYSKKEKQVERQRKIQSSHVKNAARLRLLDAMDEHVIKVLAEAKSYLGQITSKQTRYQSILEKLVLQGLLRIMKEDVVVICRKKDVALAKPVVDSAAKKFRDMTKLKVKVSLDPKNFLPDVSFGGVVLAASGGRVLISNTLESRLELISQRMLPDIRSGLFGTNPRRKYHD</sequence>
<dbReference type="Proteomes" id="UP000821865">
    <property type="component" value="Chromosome 2"/>
</dbReference>
<evidence type="ECO:0000313" key="2">
    <source>
        <dbReference type="Proteomes" id="UP000821865"/>
    </source>
</evidence>
<gene>
    <name evidence="1" type="ORF">HPB49_023789</name>
</gene>
<evidence type="ECO:0000313" key="1">
    <source>
        <dbReference type="EMBL" id="KAH7967265.1"/>
    </source>
</evidence>
<comment type="caution">
    <text evidence="1">The sequence shown here is derived from an EMBL/GenBank/DDBJ whole genome shotgun (WGS) entry which is preliminary data.</text>
</comment>
<proteinExistence type="predicted"/>